<protein>
    <submittedName>
        <fullName evidence="2">C2H2-type domain-containing protein</fullName>
    </submittedName>
</protein>
<proteinExistence type="predicted"/>
<name>A0A183CKL4_GLOPA</name>
<keyword evidence="1" id="KW-1185">Reference proteome</keyword>
<evidence type="ECO:0000313" key="2">
    <source>
        <dbReference type="WBParaSite" id="GPLIN_001342000"/>
    </source>
</evidence>
<organism evidence="1 2">
    <name type="scientific">Globodera pallida</name>
    <name type="common">Potato cyst nematode worm</name>
    <name type="synonym">Heterodera pallida</name>
    <dbReference type="NCBI Taxonomy" id="36090"/>
    <lineage>
        <taxon>Eukaryota</taxon>
        <taxon>Metazoa</taxon>
        <taxon>Ecdysozoa</taxon>
        <taxon>Nematoda</taxon>
        <taxon>Chromadorea</taxon>
        <taxon>Rhabditida</taxon>
        <taxon>Tylenchina</taxon>
        <taxon>Tylenchomorpha</taxon>
        <taxon>Tylenchoidea</taxon>
        <taxon>Heteroderidae</taxon>
        <taxon>Heteroderinae</taxon>
        <taxon>Globodera</taxon>
    </lineage>
</organism>
<reference evidence="2" key="2">
    <citation type="submission" date="2016-06" db="UniProtKB">
        <authorList>
            <consortium name="WormBaseParasite"/>
        </authorList>
    </citation>
    <scope>IDENTIFICATION</scope>
</reference>
<dbReference type="Proteomes" id="UP000050741">
    <property type="component" value="Unassembled WGS sequence"/>
</dbReference>
<evidence type="ECO:0000313" key="1">
    <source>
        <dbReference type="Proteomes" id="UP000050741"/>
    </source>
</evidence>
<dbReference type="WBParaSite" id="GPLIN_001342000">
    <property type="protein sequence ID" value="GPLIN_001342000"/>
    <property type="gene ID" value="GPLIN_001342000"/>
</dbReference>
<sequence length="220" mass="24588">MLQRNSFRCNDVDAHGNEFKHFASKIALDNALKKHFDRSTILQSFAEQLNALTGPNDKVGGGLLSLSVPTQQNLYAIAHDCARVSEQQKVRFEANLAKFRILMKMMRVPVDSMEEIKPEPKKLRTLSRVQCAECDEIVSDSDASRLSHTNKHLKLCLYMCPVCHKQFMSTSNGGAGFCLQHIRQKHPEALLPSKAEISLRGFTRQNGAHPSACRGALRLG</sequence>
<accession>A0A183CKL4</accession>
<dbReference type="Gene3D" id="3.30.160.60">
    <property type="entry name" value="Classic Zinc Finger"/>
    <property type="match status" value="1"/>
</dbReference>
<dbReference type="AlphaFoldDB" id="A0A183CKL4"/>
<reference evidence="1" key="1">
    <citation type="submission" date="2014-05" db="EMBL/GenBank/DDBJ databases">
        <title>The genome and life-stage specific transcriptomes of Globodera pallida elucidate key aspects of plant parasitism by a cyst nematode.</title>
        <authorList>
            <person name="Cotton J.A."/>
            <person name="Lilley C.J."/>
            <person name="Jones L.M."/>
            <person name="Kikuchi T."/>
            <person name="Reid A.J."/>
            <person name="Thorpe P."/>
            <person name="Tsai I.J."/>
            <person name="Beasley H."/>
            <person name="Blok V."/>
            <person name="Cock P.J.A."/>
            <person name="Van den Akker S.E."/>
            <person name="Holroyd N."/>
            <person name="Hunt M."/>
            <person name="Mantelin S."/>
            <person name="Naghra H."/>
            <person name="Pain A."/>
            <person name="Palomares-Rius J.E."/>
            <person name="Zarowiecki M."/>
            <person name="Berriman M."/>
            <person name="Jones J.T."/>
            <person name="Urwin P.E."/>
        </authorList>
    </citation>
    <scope>NUCLEOTIDE SEQUENCE [LARGE SCALE GENOMIC DNA]</scope>
    <source>
        <strain evidence="1">Lindley</strain>
    </source>
</reference>